<proteinExistence type="predicted"/>
<evidence type="ECO:0000313" key="1">
    <source>
        <dbReference type="EMBL" id="GBN90587.1"/>
    </source>
</evidence>
<comment type="caution">
    <text evidence="1">The sequence shown here is derived from an EMBL/GenBank/DDBJ whole genome shotgun (WGS) entry which is preliminary data.</text>
</comment>
<sequence length="112" mass="13007">MISSVAFHAVYHCPILARGCGIFHQSLIVYTRGCRIRLWECLSFYRQNMASGKKSDHHLLHSSASTSPCYEYRSLRFYDTMGFIKAVENYRENVCTCQINIDEELVIKQKGY</sequence>
<dbReference type="EMBL" id="BGPR01023423">
    <property type="protein sequence ID" value="GBN90587.1"/>
    <property type="molecule type" value="Genomic_DNA"/>
</dbReference>
<dbReference type="Proteomes" id="UP000499080">
    <property type="component" value="Unassembled WGS sequence"/>
</dbReference>
<organism evidence="1 2">
    <name type="scientific">Araneus ventricosus</name>
    <name type="common">Orbweaver spider</name>
    <name type="synonym">Epeira ventricosa</name>
    <dbReference type="NCBI Taxonomy" id="182803"/>
    <lineage>
        <taxon>Eukaryota</taxon>
        <taxon>Metazoa</taxon>
        <taxon>Ecdysozoa</taxon>
        <taxon>Arthropoda</taxon>
        <taxon>Chelicerata</taxon>
        <taxon>Arachnida</taxon>
        <taxon>Araneae</taxon>
        <taxon>Araneomorphae</taxon>
        <taxon>Entelegynae</taxon>
        <taxon>Araneoidea</taxon>
        <taxon>Araneidae</taxon>
        <taxon>Araneus</taxon>
    </lineage>
</organism>
<protein>
    <submittedName>
        <fullName evidence="1">Uncharacterized protein</fullName>
    </submittedName>
</protein>
<evidence type="ECO:0000313" key="2">
    <source>
        <dbReference type="Proteomes" id="UP000499080"/>
    </source>
</evidence>
<dbReference type="AlphaFoldDB" id="A0A4Y2SQV8"/>
<reference evidence="1 2" key="1">
    <citation type="journal article" date="2019" name="Sci. Rep.">
        <title>Orb-weaving spider Araneus ventricosus genome elucidates the spidroin gene catalogue.</title>
        <authorList>
            <person name="Kono N."/>
            <person name="Nakamura H."/>
            <person name="Ohtoshi R."/>
            <person name="Moran D.A.P."/>
            <person name="Shinohara A."/>
            <person name="Yoshida Y."/>
            <person name="Fujiwara M."/>
            <person name="Mori M."/>
            <person name="Tomita M."/>
            <person name="Arakawa K."/>
        </authorList>
    </citation>
    <scope>NUCLEOTIDE SEQUENCE [LARGE SCALE GENOMIC DNA]</scope>
</reference>
<name>A0A4Y2SQV8_ARAVE</name>
<gene>
    <name evidence="1" type="ORF">AVEN_73911_1</name>
</gene>
<keyword evidence="2" id="KW-1185">Reference proteome</keyword>
<accession>A0A4Y2SQV8</accession>